<reference evidence="7 8" key="1">
    <citation type="submission" date="2014-04" db="EMBL/GenBank/DDBJ databases">
        <title>Draft genome sequence of Bacillus azotoformans MEV2011, a (co-) denitrifying strain unable to grow in the presence of oxygen.</title>
        <authorList>
            <person name="Nielsen M."/>
            <person name="Schreiber L."/>
            <person name="Finster K."/>
            <person name="Schramm A."/>
        </authorList>
    </citation>
    <scope>NUCLEOTIDE SEQUENCE [LARGE SCALE GENOMIC DNA]</scope>
    <source>
        <strain evidence="7 8">MEV2011</strain>
    </source>
</reference>
<keyword evidence="5 6" id="KW-0472">Membrane</keyword>
<sequence>MNLQYIYATLRFLLVLVIIIVTPIIIYFISSVTYPFIIAFILAFMMNPLVNFLEYKTKMPRTLAVLIVLLLIIGVVAGLLTLLIAEIISGSNYLARVVPTQFENLVTYVEDYIANQIIPFYNQILIFFNDLDAGQQDSIIQNIQDVGSAIASKVSAWIEAFLRAIPAFLGVLPNVATVLIFSLLATFFISKDWYRLKAYCSKFLPKKFQTSGRTVYDDLKKALVGFIKAQATLISITAIIVLAGLLFFKVQYAITIALIIGIVDVMPYLGTGAIFVPWIAYLVFTNDLGLAIKLGILYLIVLIVRQVMEPRVLSSSIGLDPLATLIALFVGFKLFGFLGLIIGPVTLVLFNTLNHSNVFRDIWTFIIGKKEA</sequence>
<feature type="transmembrane region" description="Helical" evidence="6">
    <location>
        <begin position="328"/>
        <end position="350"/>
    </location>
</feature>
<dbReference type="GO" id="GO:0055085">
    <property type="term" value="P:transmembrane transport"/>
    <property type="evidence" value="ECO:0007669"/>
    <property type="project" value="TreeGrafter"/>
</dbReference>
<evidence type="ECO:0000256" key="2">
    <source>
        <dbReference type="ARBA" id="ARBA00009773"/>
    </source>
</evidence>
<evidence type="ECO:0000256" key="6">
    <source>
        <dbReference type="SAM" id="Phobius"/>
    </source>
</evidence>
<keyword evidence="4 6" id="KW-1133">Transmembrane helix</keyword>
<keyword evidence="3 6" id="KW-0812">Transmembrane</keyword>
<dbReference type="RefSeq" id="WP_035194251.1">
    <property type="nucleotide sequence ID" value="NZ_JJRY01000003.1"/>
</dbReference>
<proteinExistence type="inferred from homology"/>
<comment type="similarity">
    <text evidence="2">Belongs to the autoinducer-2 exporter (AI-2E) (TC 2.A.86) family.</text>
</comment>
<evidence type="ECO:0000256" key="5">
    <source>
        <dbReference type="ARBA" id="ARBA00023136"/>
    </source>
</evidence>
<evidence type="ECO:0000313" key="7">
    <source>
        <dbReference type="EMBL" id="KEF39571.1"/>
    </source>
</evidence>
<evidence type="ECO:0000313" key="8">
    <source>
        <dbReference type="Proteomes" id="UP000027936"/>
    </source>
</evidence>
<dbReference type="PATRIC" id="fig|1348973.3.peg.1315"/>
<gene>
    <name evidence="7" type="ORF">M670_01347</name>
</gene>
<dbReference type="Proteomes" id="UP000027936">
    <property type="component" value="Unassembled WGS sequence"/>
</dbReference>
<dbReference type="GeneID" id="89468577"/>
<dbReference type="Pfam" id="PF01594">
    <property type="entry name" value="AI-2E_transport"/>
    <property type="match status" value="1"/>
</dbReference>
<comment type="subcellular location">
    <subcellularLocation>
        <location evidence="1">Membrane</location>
        <topology evidence="1">Multi-pass membrane protein</topology>
    </subcellularLocation>
</comment>
<dbReference type="AlphaFoldDB" id="A0A072NQ44"/>
<dbReference type="NCBIfam" id="TIGR02872">
    <property type="entry name" value="spore_ytvI"/>
    <property type="match status" value="1"/>
</dbReference>
<evidence type="ECO:0000256" key="4">
    <source>
        <dbReference type="ARBA" id="ARBA00022989"/>
    </source>
</evidence>
<organism evidence="7 8">
    <name type="scientific">Schinkia azotoformans MEV2011</name>
    <dbReference type="NCBI Taxonomy" id="1348973"/>
    <lineage>
        <taxon>Bacteria</taxon>
        <taxon>Bacillati</taxon>
        <taxon>Bacillota</taxon>
        <taxon>Bacilli</taxon>
        <taxon>Bacillales</taxon>
        <taxon>Bacillaceae</taxon>
        <taxon>Calidifontibacillus/Schinkia group</taxon>
        <taxon>Schinkia</taxon>
    </lineage>
</organism>
<dbReference type="PANTHER" id="PTHR21716:SF68">
    <property type="entry name" value="TRANSPORT PROTEIN YTVI-RELATED"/>
    <property type="match status" value="1"/>
</dbReference>
<evidence type="ECO:0000256" key="1">
    <source>
        <dbReference type="ARBA" id="ARBA00004141"/>
    </source>
</evidence>
<dbReference type="InterPro" id="IPR002549">
    <property type="entry name" value="AI-2E-like"/>
</dbReference>
<protein>
    <submittedName>
        <fullName evidence="7">Sporulation integral membrane protein YtvI</fullName>
    </submittedName>
</protein>
<comment type="caution">
    <text evidence="7">The sequence shown here is derived from an EMBL/GenBank/DDBJ whole genome shotgun (WGS) entry which is preliminary data.</text>
</comment>
<feature type="transmembrane region" description="Helical" evidence="6">
    <location>
        <begin position="65"/>
        <end position="88"/>
    </location>
</feature>
<name>A0A072NQ44_SCHAZ</name>
<accession>A0A072NQ44</accession>
<evidence type="ECO:0000256" key="3">
    <source>
        <dbReference type="ARBA" id="ARBA00022692"/>
    </source>
</evidence>
<feature type="transmembrane region" description="Helical" evidence="6">
    <location>
        <begin position="229"/>
        <end position="248"/>
    </location>
</feature>
<dbReference type="EMBL" id="JJRY01000003">
    <property type="protein sequence ID" value="KEF39571.1"/>
    <property type="molecule type" value="Genomic_DNA"/>
</dbReference>
<feature type="transmembrane region" description="Helical" evidence="6">
    <location>
        <begin position="12"/>
        <end position="30"/>
    </location>
</feature>
<feature type="transmembrane region" description="Helical" evidence="6">
    <location>
        <begin position="36"/>
        <end position="53"/>
    </location>
</feature>
<dbReference type="InterPro" id="IPR014227">
    <property type="entry name" value="YtvI-like"/>
</dbReference>
<feature type="transmembrane region" description="Helical" evidence="6">
    <location>
        <begin position="167"/>
        <end position="189"/>
    </location>
</feature>
<feature type="transmembrane region" description="Helical" evidence="6">
    <location>
        <begin position="254"/>
        <end position="283"/>
    </location>
</feature>
<feature type="transmembrane region" description="Helical" evidence="6">
    <location>
        <begin position="290"/>
        <end position="308"/>
    </location>
</feature>
<dbReference type="GO" id="GO:0016020">
    <property type="term" value="C:membrane"/>
    <property type="evidence" value="ECO:0007669"/>
    <property type="project" value="UniProtKB-SubCell"/>
</dbReference>
<dbReference type="OrthoDB" id="9774361at2"/>
<dbReference type="PANTHER" id="PTHR21716">
    <property type="entry name" value="TRANSMEMBRANE PROTEIN"/>
    <property type="match status" value="1"/>
</dbReference>